<gene>
    <name evidence="2" type="ORF">C1I99_07705</name>
</gene>
<dbReference type="AlphaFoldDB" id="A0A2W2E8S3"/>
<feature type="compositionally biased region" description="Basic and acidic residues" evidence="1">
    <location>
        <begin position="39"/>
        <end position="53"/>
    </location>
</feature>
<reference evidence="2 3" key="1">
    <citation type="submission" date="2018-01" db="EMBL/GenBank/DDBJ databases">
        <title>Draft genome sequence of Salinispora sp. 13K206.</title>
        <authorList>
            <person name="Sahin N."/>
            <person name="Saygin H."/>
            <person name="Ay H."/>
        </authorList>
    </citation>
    <scope>NUCLEOTIDE SEQUENCE [LARGE SCALE GENOMIC DNA]</scope>
    <source>
        <strain evidence="2 3">13K206</strain>
    </source>
</reference>
<accession>A0A2W2E8S3</accession>
<evidence type="ECO:0000313" key="2">
    <source>
        <dbReference type="EMBL" id="PZG01314.1"/>
    </source>
</evidence>
<dbReference type="Proteomes" id="UP000248749">
    <property type="component" value="Unassembled WGS sequence"/>
</dbReference>
<keyword evidence="3" id="KW-1185">Reference proteome</keyword>
<protein>
    <submittedName>
        <fullName evidence="2">Uncharacterized protein</fullName>
    </submittedName>
</protein>
<evidence type="ECO:0000313" key="3">
    <source>
        <dbReference type="Proteomes" id="UP000248749"/>
    </source>
</evidence>
<name>A0A2W2E8S3_9ACTN</name>
<feature type="region of interest" description="Disordered" evidence="1">
    <location>
        <begin position="1"/>
        <end position="78"/>
    </location>
</feature>
<comment type="caution">
    <text evidence="2">The sequence shown here is derived from an EMBL/GenBank/DDBJ whole genome shotgun (WGS) entry which is preliminary data.</text>
</comment>
<evidence type="ECO:0000256" key="1">
    <source>
        <dbReference type="SAM" id="MobiDB-lite"/>
    </source>
</evidence>
<proteinExistence type="predicted"/>
<organism evidence="2 3">
    <name type="scientific">Micromonospora deserti</name>
    <dbReference type="NCBI Taxonomy" id="2070366"/>
    <lineage>
        <taxon>Bacteria</taxon>
        <taxon>Bacillati</taxon>
        <taxon>Actinomycetota</taxon>
        <taxon>Actinomycetes</taxon>
        <taxon>Micromonosporales</taxon>
        <taxon>Micromonosporaceae</taxon>
        <taxon>Micromonospora</taxon>
    </lineage>
</organism>
<sequence length="96" mass="9970">MWTTPVTSVDLLCPAAPPGAPGGGDARCARRRTGNRWPDAARTRKRDDPRRGETGVVGRFGSGGVEPNHSAVTGGATAEGLSVVRDMNTRRAGKSA</sequence>
<dbReference type="EMBL" id="POUB01000032">
    <property type="protein sequence ID" value="PZG01314.1"/>
    <property type="molecule type" value="Genomic_DNA"/>
</dbReference>